<dbReference type="GeneID" id="24410135"/>
<sequence>MPFALCLDQLKQLRRKSVTASHKCYGSPLHPTTNEVYRVRNMTGIRAPLLHLLTLAWPLREAAYLWSNGLGRGTFGGIVADCYRKDLPIEKRLTQKSFSRMR</sequence>
<accession>E3QFI8</accession>
<dbReference type="Proteomes" id="UP000008782">
    <property type="component" value="Unassembled WGS sequence"/>
</dbReference>
<dbReference type="RefSeq" id="XP_008093646.1">
    <property type="nucleotide sequence ID" value="XM_008095455.1"/>
</dbReference>
<protein>
    <submittedName>
        <fullName evidence="1">Uncharacterized protein</fullName>
    </submittedName>
</protein>
<dbReference type="STRING" id="645133.E3QFI8"/>
<name>E3QFI8_COLGM</name>
<gene>
    <name evidence="1" type="ORF">GLRG_04770</name>
</gene>
<dbReference type="AlphaFoldDB" id="E3QFI8"/>
<dbReference type="VEuPathDB" id="FungiDB:GLRG_04770"/>
<evidence type="ECO:0000313" key="1">
    <source>
        <dbReference type="EMBL" id="EFQ29626.1"/>
    </source>
</evidence>
<dbReference type="eggNOG" id="KOG0535">
    <property type="taxonomic scope" value="Eukaryota"/>
</dbReference>
<reference evidence="2" key="1">
    <citation type="journal article" date="2012" name="Nat. Genet.">
        <title>Lifestyle transitions in plant pathogenic Colletotrichum fungi deciphered by genome and transcriptome analyses.</title>
        <authorList>
            <person name="O'Connell R.J."/>
            <person name="Thon M.R."/>
            <person name="Hacquard S."/>
            <person name="Amyotte S.G."/>
            <person name="Kleemann J."/>
            <person name="Torres M.F."/>
            <person name="Damm U."/>
            <person name="Buiate E.A."/>
            <person name="Epstein L."/>
            <person name="Alkan N."/>
            <person name="Altmueller J."/>
            <person name="Alvarado-Balderrama L."/>
            <person name="Bauser C.A."/>
            <person name="Becker C."/>
            <person name="Birren B.W."/>
            <person name="Chen Z."/>
            <person name="Choi J."/>
            <person name="Crouch J.A."/>
            <person name="Duvick J.P."/>
            <person name="Farman M.A."/>
            <person name="Gan P."/>
            <person name="Heiman D."/>
            <person name="Henrissat B."/>
            <person name="Howard R.J."/>
            <person name="Kabbage M."/>
            <person name="Koch C."/>
            <person name="Kracher B."/>
            <person name="Kubo Y."/>
            <person name="Law A.D."/>
            <person name="Lebrun M.-H."/>
            <person name="Lee Y.-H."/>
            <person name="Miyara I."/>
            <person name="Moore N."/>
            <person name="Neumann U."/>
            <person name="Nordstroem K."/>
            <person name="Panaccione D.G."/>
            <person name="Panstruga R."/>
            <person name="Place M."/>
            <person name="Proctor R.H."/>
            <person name="Prusky D."/>
            <person name="Rech G."/>
            <person name="Reinhardt R."/>
            <person name="Rollins J.A."/>
            <person name="Rounsley S."/>
            <person name="Schardl C.L."/>
            <person name="Schwartz D.C."/>
            <person name="Shenoy N."/>
            <person name="Shirasu K."/>
            <person name="Sikhakolli U.R."/>
            <person name="Stueber K."/>
            <person name="Sukno S.A."/>
            <person name="Sweigard J.A."/>
            <person name="Takano Y."/>
            <person name="Takahara H."/>
            <person name="Trail F."/>
            <person name="van der Does H.C."/>
            <person name="Voll L.M."/>
            <person name="Will I."/>
            <person name="Young S."/>
            <person name="Zeng Q."/>
            <person name="Zhang J."/>
            <person name="Zhou S."/>
            <person name="Dickman M.B."/>
            <person name="Schulze-Lefert P."/>
            <person name="Ver Loren van Themaat E."/>
            <person name="Ma L.-J."/>
            <person name="Vaillancourt L.J."/>
        </authorList>
    </citation>
    <scope>NUCLEOTIDE SEQUENCE [LARGE SCALE GENOMIC DNA]</scope>
    <source>
        <strain evidence="2">M1.001 / M2 / FGSC 10212</strain>
    </source>
</reference>
<proteinExistence type="predicted"/>
<dbReference type="HOGENOM" id="CLU_2277290_0_0_1"/>
<organism evidence="2">
    <name type="scientific">Colletotrichum graminicola (strain M1.001 / M2 / FGSC 10212)</name>
    <name type="common">Maize anthracnose fungus</name>
    <name type="synonym">Glomerella graminicola</name>
    <dbReference type="NCBI Taxonomy" id="645133"/>
    <lineage>
        <taxon>Eukaryota</taxon>
        <taxon>Fungi</taxon>
        <taxon>Dikarya</taxon>
        <taxon>Ascomycota</taxon>
        <taxon>Pezizomycotina</taxon>
        <taxon>Sordariomycetes</taxon>
        <taxon>Hypocreomycetidae</taxon>
        <taxon>Glomerellales</taxon>
        <taxon>Glomerellaceae</taxon>
        <taxon>Colletotrichum</taxon>
        <taxon>Colletotrichum graminicola species complex</taxon>
    </lineage>
</organism>
<keyword evidence="2" id="KW-1185">Reference proteome</keyword>
<dbReference type="OrthoDB" id="10051395at2759"/>
<evidence type="ECO:0000313" key="2">
    <source>
        <dbReference type="Proteomes" id="UP000008782"/>
    </source>
</evidence>
<dbReference type="EMBL" id="GG697345">
    <property type="protein sequence ID" value="EFQ29626.1"/>
    <property type="molecule type" value="Genomic_DNA"/>
</dbReference>